<dbReference type="AlphaFoldDB" id="A0A6L8LTT2"/>
<protein>
    <submittedName>
        <fullName evidence="2">Uncharacterized protein</fullName>
    </submittedName>
</protein>
<dbReference type="EMBL" id="WWEU01000001">
    <property type="protein sequence ID" value="MYM58606.1"/>
    <property type="molecule type" value="Genomic_DNA"/>
</dbReference>
<dbReference type="RefSeq" id="WP_160927579.1">
    <property type="nucleotide sequence ID" value="NZ_WWEU01000001.1"/>
</dbReference>
<feature type="transmembrane region" description="Helical" evidence="1">
    <location>
        <begin position="135"/>
        <end position="156"/>
    </location>
</feature>
<proteinExistence type="predicted"/>
<organism evidence="2 3">
    <name type="scientific">Vibrio tetraodonis subsp. pristinus</name>
    <dbReference type="NCBI Taxonomy" id="2695891"/>
    <lineage>
        <taxon>Bacteria</taxon>
        <taxon>Pseudomonadati</taxon>
        <taxon>Pseudomonadota</taxon>
        <taxon>Gammaproteobacteria</taxon>
        <taxon>Vibrionales</taxon>
        <taxon>Vibrionaceae</taxon>
        <taxon>Vibrio</taxon>
    </lineage>
</organism>
<evidence type="ECO:0000313" key="2">
    <source>
        <dbReference type="EMBL" id="MYM58606.1"/>
    </source>
</evidence>
<gene>
    <name evidence="2" type="ORF">GTG28_05155</name>
</gene>
<evidence type="ECO:0000313" key="3">
    <source>
        <dbReference type="Proteomes" id="UP000478571"/>
    </source>
</evidence>
<dbReference type="Proteomes" id="UP000478571">
    <property type="component" value="Unassembled WGS sequence"/>
</dbReference>
<keyword evidence="1" id="KW-0812">Transmembrane</keyword>
<keyword evidence="3" id="KW-1185">Reference proteome</keyword>
<feature type="transmembrane region" description="Helical" evidence="1">
    <location>
        <begin position="162"/>
        <end position="182"/>
    </location>
</feature>
<evidence type="ECO:0000256" key="1">
    <source>
        <dbReference type="SAM" id="Phobius"/>
    </source>
</evidence>
<keyword evidence="1" id="KW-1133">Transmembrane helix</keyword>
<name>A0A6L8LTT2_9VIBR</name>
<sequence>MLGDSMLPWFDLFSDLSSLKTETRSNIISEGWVNIDNYIRKFEQNNLILNGIPYNVDDNRKEELCDAIIHHANIFCKFGLLEKNRGSYPPRLEYRVTKKGRAFYYLRKTPVGRFRRKLFFFNRAILERCKGFKKIIALCAFGMSVVNALKFSTLAFSWLTDIWGIISIAITAGLVALVIGVYSQ</sequence>
<accession>A0A6L8LTT2</accession>
<reference evidence="2 3" key="1">
    <citation type="submission" date="2020-01" db="EMBL/GenBank/DDBJ databases">
        <title>Draft Genome Sequence of Vibrio sp. strain OCN044, Isolated from a Healthy Coral at Palmyra Atoll.</title>
        <authorList>
            <person name="Videau P."/>
            <person name="Loughran R."/>
            <person name="Esquivel A."/>
            <person name="Deadmond M."/>
            <person name="Paddock B.E."/>
            <person name="Saw J.H."/>
            <person name="Ushijima B."/>
        </authorList>
    </citation>
    <scope>NUCLEOTIDE SEQUENCE [LARGE SCALE GENOMIC DNA]</scope>
    <source>
        <strain evidence="2 3">OCN044</strain>
    </source>
</reference>
<keyword evidence="1" id="KW-0472">Membrane</keyword>
<comment type="caution">
    <text evidence="2">The sequence shown here is derived from an EMBL/GenBank/DDBJ whole genome shotgun (WGS) entry which is preliminary data.</text>
</comment>